<keyword evidence="1" id="KW-0051">Antiviral defense</keyword>
<dbReference type="OrthoDB" id="9813956at2"/>
<dbReference type="EMBL" id="CP002514">
    <property type="protein sequence ID" value="AEP10943.1"/>
    <property type="molecule type" value="Genomic_DNA"/>
</dbReference>
<dbReference type="GO" id="GO:0051607">
    <property type="term" value="P:defense response to virus"/>
    <property type="evidence" value="ECO:0007669"/>
    <property type="project" value="UniProtKB-KW"/>
</dbReference>
<evidence type="ECO:0000256" key="1">
    <source>
        <dbReference type="ARBA" id="ARBA00023118"/>
    </source>
</evidence>
<dbReference type="NCBIfam" id="TIGR01898">
    <property type="entry name" value="cas_TM1791_cmr6"/>
    <property type="match status" value="1"/>
</dbReference>
<dbReference type="InterPro" id="IPR010172">
    <property type="entry name" value="CRISPR-assoc_prot_TM1791"/>
</dbReference>
<dbReference type="InterPro" id="IPR005537">
    <property type="entry name" value="RAMP_III_fam"/>
</dbReference>
<dbReference type="STRING" id="981222.Cabther_A0170"/>
<dbReference type="AlphaFoldDB" id="G2LGI3"/>
<reference evidence="4 5" key="1">
    <citation type="journal article" date="2012" name="Environ. Microbiol.">
        <title>Complete genome of Candidatus Chloracidobacterium thermophilum, a chlorophyll-based photoheterotroph belonging to the phylum Acidobacteria.</title>
        <authorList>
            <person name="Garcia Costas A.M."/>
            <person name="Liu Z."/>
            <person name="Tomsho L.P."/>
            <person name="Schuster S.C."/>
            <person name="Ward D.M."/>
            <person name="Bryant D.A."/>
        </authorList>
    </citation>
    <scope>NUCLEOTIDE SEQUENCE [LARGE SCALE GENOMIC DNA]</scope>
    <source>
        <strain evidence="4 5">B</strain>
    </source>
</reference>
<name>G2LGI3_CHLTF</name>
<sequence>MRQTLPNKQVPEHFGLAYEVWAPVGKDGKVPDSERAEWLRQIADMAIAADYARSYARWKASFSAPGDRTFELKLVSRLLIGHGNTSATDVGLTVHHTWGVPVIPGSALKGLLAHYVSAVFGPSDPHCWPWEQTGEEQTRAEYQGVLWQGKRIKRGPGAVYRALFGAPDADEDDLFRKHGFDAGAVAGLVTFHDALYVPRNAQDDKPFALDVLTVHQKPYYDDLGQHWPNDYSSPNPVSFLTVRPGTHFLFALSGPADWTELAESLLVDALQEWGVGGKTSAGYGRLLRPGNQPAQTTTGGPPTPRYRKHDKVTVTRVEDPSGKGKIKFKTDDDLLGQFAGEPPPDIPIGETIEVWIANVNQGNYTFTRKPPTDKPKGKSK</sequence>
<dbReference type="HOGENOM" id="CLU_053305_1_1_0"/>
<organism evidence="4 5">
    <name type="scientific">Chloracidobacterium thermophilum (strain B)</name>
    <dbReference type="NCBI Taxonomy" id="981222"/>
    <lineage>
        <taxon>Bacteria</taxon>
        <taxon>Pseudomonadati</taxon>
        <taxon>Acidobacteriota</taxon>
        <taxon>Terriglobia</taxon>
        <taxon>Terriglobales</taxon>
        <taxon>Acidobacteriaceae</taxon>
        <taxon>Chloracidobacterium</taxon>
    </lineage>
</organism>
<accession>G2LGI3</accession>
<dbReference type="Proteomes" id="UP000006791">
    <property type="component" value="Chromosome 1"/>
</dbReference>
<dbReference type="KEGG" id="ctm:Cabther_A0170"/>
<proteinExistence type="predicted"/>
<evidence type="ECO:0000259" key="3">
    <source>
        <dbReference type="Pfam" id="PF03787"/>
    </source>
</evidence>
<keyword evidence="5" id="KW-1185">Reference proteome</keyword>
<evidence type="ECO:0000313" key="4">
    <source>
        <dbReference type="EMBL" id="AEP10943.1"/>
    </source>
</evidence>
<feature type="domain" description="CRISPR type III-associated protein" evidence="3">
    <location>
        <begin position="71"/>
        <end position="286"/>
    </location>
</feature>
<dbReference type="Pfam" id="PF03787">
    <property type="entry name" value="RAMPs"/>
    <property type="match status" value="1"/>
</dbReference>
<feature type="compositionally biased region" description="Low complexity" evidence="2">
    <location>
        <begin position="289"/>
        <end position="300"/>
    </location>
</feature>
<gene>
    <name evidence="4" type="ordered locus">Cabther_A0170</name>
</gene>
<evidence type="ECO:0000256" key="2">
    <source>
        <dbReference type="SAM" id="MobiDB-lite"/>
    </source>
</evidence>
<evidence type="ECO:0000313" key="5">
    <source>
        <dbReference type="Proteomes" id="UP000006791"/>
    </source>
</evidence>
<feature type="region of interest" description="Disordered" evidence="2">
    <location>
        <begin position="283"/>
        <end position="307"/>
    </location>
</feature>
<protein>
    <submittedName>
        <fullName evidence="4">CRISPR-associated RAMP protein, Cmr6 family</fullName>
    </submittedName>
</protein>
<dbReference type="PANTHER" id="PTHR39965">
    <property type="entry name" value="CRISPR SYSTEM CMR SUBUNIT CMR6"/>
    <property type="match status" value="1"/>
</dbReference>
<dbReference type="PANTHER" id="PTHR39965:SF1">
    <property type="entry name" value="CRISPR SYSTEM CMR SUBUNIT CMR6"/>
    <property type="match status" value="1"/>
</dbReference>
<dbReference type="RefSeq" id="WP_014098681.1">
    <property type="nucleotide sequence ID" value="NC_016024.1"/>
</dbReference>